<dbReference type="InterPro" id="IPR050388">
    <property type="entry name" value="ABC_Ni/Peptide_Import"/>
</dbReference>
<dbReference type="InterPro" id="IPR027417">
    <property type="entry name" value="P-loop_NTPase"/>
</dbReference>
<comment type="similarity">
    <text evidence="2">Belongs to the ABC transporter superfamily.</text>
</comment>
<dbReference type="RefSeq" id="WP_208098146.1">
    <property type="nucleotide sequence ID" value="NZ_JAGDYM010000011.1"/>
</dbReference>
<dbReference type="AlphaFoldDB" id="A0A939MK04"/>
<feature type="domain" description="ABC transporter" evidence="8">
    <location>
        <begin position="16"/>
        <end position="263"/>
    </location>
</feature>
<evidence type="ECO:0000313" key="10">
    <source>
        <dbReference type="Proteomes" id="UP000664382"/>
    </source>
</evidence>
<evidence type="ECO:0000256" key="5">
    <source>
        <dbReference type="ARBA" id="ARBA00022741"/>
    </source>
</evidence>
<evidence type="ECO:0000256" key="7">
    <source>
        <dbReference type="ARBA" id="ARBA00023136"/>
    </source>
</evidence>
<dbReference type="PROSITE" id="PS00211">
    <property type="entry name" value="ABC_TRANSPORTER_1"/>
    <property type="match status" value="1"/>
</dbReference>
<dbReference type="PANTHER" id="PTHR43297">
    <property type="entry name" value="OLIGOPEPTIDE TRANSPORT ATP-BINDING PROTEIN APPD"/>
    <property type="match status" value="1"/>
</dbReference>
<keyword evidence="10" id="KW-1185">Reference proteome</keyword>
<dbReference type="Proteomes" id="UP000664382">
    <property type="component" value="Unassembled WGS sequence"/>
</dbReference>
<protein>
    <submittedName>
        <fullName evidence="9">ABC transporter ATP-binding protein</fullName>
    </submittedName>
</protein>
<dbReference type="PANTHER" id="PTHR43297:SF2">
    <property type="entry name" value="DIPEPTIDE TRANSPORT ATP-BINDING PROTEIN DPPD"/>
    <property type="match status" value="1"/>
</dbReference>
<evidence type="ECO:0000313" key="9">
    <source>
        <dbReference type="EMBL" id="MBO1902384.1"/>
    </source>
</evidence>
<evidence type="ECO:0000256" key="2">
    <source>
        <dbReference type="ARBA" id="ARBA00005417"/>
    </source>
</evidence>
<dbReference type="InterPro" id="IPR003439">
    <property type="entry name" value="ABC_transporter-like_ATP-bd"/>
</dbReference>
<dbReference type="Gene3D" id="3.40.50.300">
    <property type="entry name" value="P-loop containing nucleotide triphosphate hydrolases"/>
    <property type="match status" value="1"/>
</dbReference>
<sequence length="282" mass="29659">MDSAGAAQRDATGATLTVTGLTVRYPGAEAPVLHDLSFSLARGARLAVVGGSGTGKSTLALALLGLLPDGAEVSGTVELEGTVLSDLSRSQLARRRGAELSLVYQNPQAALDPRRRLGRQLVSLLRVHRRESGRQLREECARLLGTVGFQDPGTALGKYPHELSGGMLQRAMIAVAVASRPRVLLADEPTTALDVTNQEAVLRVLEHETAVSGSALMLITHNLALVRNFCDEVIVLDRGRIVDSGATRAVLDAPSSPVTERLIEAIPVLPGSPSDSEGEGAR</sequence>
<keyword evidence="5" id="KW-0547">Nucleotide-binding</keyword>
<evidence type="ECO:0000256" key="6">
    <source>
        <dbReference type="ARBA" id="ARBA00022840"/>
    </source>
</evidence>
<dbReference type="SUPFAM" id="SSF52540">
    <property type="entry name" value="P-loop containing nucleoside triphosphate hydrolases"/>
    <property type="match status" value="1"/>
</dbReference>
<dbReference type="PROSITE" id="PS50893">
    <property type="entry name" value="ABC_TRANSPORTER_2"/>
    <property type="match status" value="1"/>
</dbReference>
<comment type="subcellular location">
    <subcellularLocation>
        <location evidence="1">Cell membrane</location>
        <topology evidence="1">Peripheral membrane protein</topology>
    </subcellularLocation>
</comment>
<dbReference type="GO" id="GO:0005886">
    <property type="term" value="C:plasma membrane"/>
    <property type="evidence" value="ECO:0007669"/>
    <property type="project" value="UniProtKB-SubCell"/>
</dbReference>
<keyword evidence="4" id="KW-1003">Cell membrane</keyword>
<dbReference type="InterPro" id="IPR017871">
    <property type="entry name" value="ABC_transporter-like_CS"/>
</dbReference>
<evidence type="ECO:0000256" key="4">
    <source>
        <dbReference type="ARBA" id="ARBA00022475"/>
    </source>
</evidence>
<proteinExistence type="inferred from homology"/>
<reference evidence="9" key="1">
    <citation type="submission" date="2021-03" db="EMBL/GenBank/DDBJ databases">
        <title>Leucobacter chromiisoli sp. nov., isolated from chromium-containing soil of chemical plant.</title>
        <authorList>
            <person name="Xu Z."/>
        </authorList>
    </citation>
    <scope>NUCLEOTIDE SEQUENCE</scope>
    <source>
        <strain evidence="9">S27</strain>
    </source>
</reference>
<dbReference type="GO" id="GO:0016887">
    <property type="term" value="F:ATP hydrolysis activity"/>
    <property type="evidence" value="ECO:0007669"/>
    <property type="project" value="InterPro"/>
</dbReference>
<keyword evidence="7" id="KW-0472">Membrane</keyword>
<gene>
    <name evidence="9" type="ORF">J4H92_10540</name>
</gene>
<evidence type="ECO:0000256" key="3">
    <source>
        <dbReference type="ARBA" id="ARBA00022448"/>
    </source>
</evidence>
<dbReference type="EMBL" id="JAGDYM010000011">
    <property type="protein sequence ID" value="MBO1902384.1"/>
    <property type="molecule type" value="Genomic_DNA"/>
</dbReference>
<dbReference type="GO" id="GO:0005524">
    <property type="term" value="F:ATP binding"/>
    <property type="evidence" value="ECO:0007669"/>
    <property type="project" value="UniProtKB-KW"/>
</dbReference>
<comment type="caution">
    <text evidence="9">The sequence shown here is derived from an EMBL/GenBank/DDBJ whole genome shotgun (WGS) entry which is preliminary data.</text>
</comment>
<dbReference type="CDD" id="cd03257">
    <property type="entry name" value="ABC_NikE_OppD_transporters"/>
    <property type="match status" value="1"/>
</dbReference>
<evidence type="ECO:0000259" key="8">
    <source>
        <dbReference type="PROSITE" id="PS50893"/>
    </source>
</evidence>
<dbReference type="InterPro" id="IPR003593">
    <property type="entry name" value="AAA+_ATPase"/>
</dbReference>
<accession>A0A939MK04</accession>
<organism evidence="9 10">
    <name type="scientific">Leucobacter weissii</name>
    <dbReference type="NCBI Taxonomy" id="1983706"/>
    <lineage>
        <taxon>Bacteria</taxon>
        <taxon>Bacillati</taxon>
        <taxon>Actinomycetota</taxon>
        <taxon>Actinomycetes</taxon>
        <taxon>Micrococcales</taxon>
        <taxon>Microbacteriaceae</taxon>
        <taxon>Leucobacter</taxon>
    </lineage>
</organism>
<name>A0A939MK04_9MICO</name>
<evidence type="ECO:0000256" key="1">
    <source>
        <dbReference type="ARBA" id="ARBA00004202"/>
    </source>
</evidence>
<dbReference type="Pfam" id="PF00005">
    <property type="entry name" value="ABC_tran"/>
    <property type="match status" value="1"/>
</dbReference>
<dbReference type="SMART" id="SM00382">
    <property type="entry name" value="AAA"/>
    <property type="match status" value="1"/>
</dbReference>
<keyword evidence="3" id="KW-0813">Transport</keyword>
<keyword evidence="6 9" id="KW-0067">ATP-binding</keyword>